<comment type="caution">
    <text evidence="1">The sequence shown here is derived from an EMBL/GenBank/DDBJ whole genome shotgun (WGS) entry which is preliminary data.</text>
</comment>
<dbReference type="AlphaFoldDB" id="A0A645HBL2"/>
<sequence length="196" mass="20969">MVVRDLPEGGGLVQLYLHLLGAAVGADTLVGGVLDRLLGECLGIHRVCSQLLHALHAVPADAYLVLGQHEPAALVAGRFQHGLYVLDEPDVDDGHCQLDVPEVPRALVDLASAGLAAYPGLYDSHMGVHEAHLYRVAFVIVGVGGYDFGRRHLPYLLRRNAGECYGSYPFRYSAHMITSGPPTAVSSQHPARAAHP</sequence>
<gene>
    <name evidence="1" type="ORF">SDC9_183926</name>
</gene>
<name>A0A645HBL2_9ZZZZ</name>
<accession>A0A645HBL2</accession>
<proteinExistence type="predicted"/>
<dbReference type="EMBL" id="VSSQ01090548">
    <property type="protein sequence ID" value="MPN36417.1"/>
    <property type="molecule type" value="Genomic_DNA"/>
</dbReference>
<organism evidence="1">
    <name type="scientific">bioreactor metagenome</name>
    <dbReference type="NCBI Taxonomy" id="1076179"/>
    <lineage>
        <taxon>unclassified sequences</taxon>
        <taxon>metagenomes</taxon>
        <taxon>ecological metagenomes</taxon>
    </lineage>
</organism>
<reference evidence="1" key="1">
    <citation type="submission" date="2019-08" db="EMBL/GenBank/DDBJ databases">
        <authorList>
            <person name="Kucharzyk K."/>
            <person name="Murdoch R.W."/>
            <person name="Higgins S."/>
            <person name="Loffler F."/>
        </authorList>
    </citation>
    <scope>NUCLEOTIDE SEQUENCE</scope>
</reference>
<evidence type="ECO:0000313" key="1">
    <source>
        <dbReference type="EMBL" id="MPN36417.1"/>
    </source>
</evidence>
<protein>
    <submittedName>
        <fullName evidence="1">Uncharacterized protein</fullName>
    </submittedName>
</protein>